<evidence type="ECO:0000313" key="1">
    <source>
        <dbReference type="EMBL" id="KZM26007.1"/>
    </source>
</evidence>
<name>A0A163IXE9_DIDRA</name>
<accession>A0A163IXE9</accession>
<comment type="caution">
    <text evidence="1">The sequence shown here is derived from an EMBL/GenBank/DDBJ whole genome shotgun (WGS) entry which is preliminary data.</text>
</comment>
<dbReference type="AlphaFoldDB" id="A0A163IXE9"/>
<dbReference type="OrthoDB" id="3791457at2759"/>
<organism evidence="1 2">
    <name type="scientific">Didymella rabiei</name>
    <name type="common">Chickpea ascochyta blight fungus</name>
    <name type="synonym">Mycosphaerella rabiei</name>
    <dbReference type="NCBI Taxonomy" id="5454"/>
    <lineage>
        <taxon>Eukaryota</taxon>
        <taxon>Fungi</taxon>
        <taxon>Dikarya</taxon>
        <taxon>Ascomycota</taxon>
        <taxon>Pezizomycotina</taxon>
        <taxon>Dothideomycetes</taxon>
        <taxon>Pleosporomycetidae</taxon>
        <taxon>Pleosporales</taxon>
        <taxon>Pleosporineae</taxon>
        <taxon>Didymellaceae</taxon>
        <taxon>Ascochyta</taxon>
    </lineage>
</organism>
<proteinExistence type="predicted"/>
<evidence type="ECO:0000313" key="2">
    <source>
        <dbReference type="Proteomes" id="UP000076837"/>
    </source>
</evidence>
<dbReference type="EMBL" id="JYNV01000117">
    <property type="protein sequence ID" value="KZM26007.1"/>
    <property type="molecule type" value="Genomic_DNA"/>
</dbReference>
<protein>
    <submittedName>
        <fullName evidence="1">Uncharacterized protein</fullName>
    </submittedName>
</protein>
<keyword evidence="2" id="KW-1185">Reference proteome</keyword>
<gene>
    <name evidence="1" type="ORF">ST47_g2836</name>
</gene>
<sequence>MESKTEECETKDLFTNDLTEDFAANQSVTSEAWIHRHDSCNELNAALDEQCAMLTAERNINRNNFGVLSVKHDVLAMKCDALRGECANLQSKFNSRYGLLRYDVTISLHHQNALKPYHEELGKHEHNHTPRFWRSSRCIRYPTHLKRALHISKAAEAQALQLVDQVNHDRMEA</sequence>
<dbReference type="Proteomes" id="UP000076837">
    <property type="component" value="Unassembled WGS sequence"/>
</dbReference>
<reference evidence="1 2" key="1">
    <citation type="journal article" date="2016" name="Sci. Rep.">
        <title>Draft genome sequencing and secretome analysis of fungal phytopathogen Ascochyta rabiei provides insight into the necrotrophic effector repertoire.</title>
        <authorList>
            <person name="Verma S."/>
            <person name="Gazara R.K."/>
            <person name="Nizam S."/>
            <person name="Parween S."/>
            <person name="Chattopadhyay D."/>
            <person name="Verma P.K."/>
        </authorList>
    </citation>
    <scope>NUCLEOTIDE SEQUENCE [LARGE SCALE GENOMIC DNA]</scope>
    <source>
        <strain evidence="1 2">ArDII</strain>
    </source>
</reference>